<sequence length="243" mass="25799">MTDATSTASVAAKPGILAADIGGTGLKCAVIDDHGTMLSEREKVDTPHPCHPEALLDAYAGMAAKLPAFDRISIGFPGVVRNGKVLTAPNLGTELWAGFALADAMAARLKAPARLINDAEMQGYGIISGKGLELVMTLGTGCGTALFRDGDLMPHMELAHHPVHDNLTYDEYLGVAAYESHGKHHWNHHVKRVIELLYVLLHYDHLYLGGGNAKHVEIELPANVSLASNDAGLTGGAALWRKG</sequence>
<dbReference type="EMBL" id="CP083239">
    <property type="protein sequence ID" value="UOK72387.1"/>
    <property type="molecule type" value="Genomic_DNA"/>
</dbReference>
<dbReference type="Pfam" id="PF00480">
    <property type="entry name" value="ROK"/>
    <property type="match status" value="1"/>
</dbReference>
<dbReference type="Proteomes" id="UP000831684">
    <property type="component" value="Chromosome"/>
</dbReference>
<dbReference type="KEGG" id="apol:K9D25_06715"/>
<dbReference type="InterPro" id="IPR043129">
    <property type="entry name" value="ATPase_NBD"/>
</dbReference>
<proteinExistence type="inferred from homology"/>
<comment type="similarity">
    <text evidence="1">Belongs to the ROK (NagC/XylR) family.</text>
</comment>
<organism evidence="2 3">
    <name type="scientific">Ancylobacter polymorphus</name>
    <dbReference type="NCBI Taxonomy" id="223390"/>
    <lineage>
        <taxon>Bacteria</taxon>
        <taxon>Pseudomonadati</taxon>
        <taxon>Pseudomonadota</taxon>
        <taxon>Alphaproteobacteria</taxon>
        <taxon>Hyphomicrobiales</taxon>
        <taxon>Xanthobacteraceae</taxon>
        <taxon>Ancylobacter</taxon>
    </lineage>
</organism>
<gene>
    <name evidence="2" type="ORF">K9D25_06715</name>
</gene>
<evidence type="ECO:0000256" key="1">
    <source>
        <dbReference type="ARBA" id="ARBA00006479"/>
    </source>
</evidence>
<dbReference type="AlphaFoldDB" id="A0A9E6ZYB9"/>
<dbReference type="RefSeq" id="WP_244450086.1">
    <property type="nucleotide sequence ID" value="NZ_CP083239.1"/>
</dbReference>
<reference evidence="2" key="1">
    <citation type="submission" date="2021-09" db="EMBL/GenBank/DDBJ databases">
        <title>Network and meta-omics reveal the key degrader and cooperation patterns in an efficient 1,4-dioxane-degrading microbial community.</title>
        <authorList>
            <person name="Dai C."/>
        </authorList>
    </citation>
    <scope>NUCLEOTIDE SEQUENCE</scope>
    <source>
        <strain evidence="2">ZM13</strain>
    </source>
</reference>
<accession>A0A9E6ZYB9</accession>
<protein>
    <submittedName>
        <fullName evidence="2">ROK family protein</fullName>
    </submittedName>
</protein>
<dbReference type="PANTHER" id="PTHR18964">
    <property type="entry name" value="ROK (REPRESSOR, ORF, KINASE) FAMILY"/>
    <property type="match status" value="1"/>
</dbReference>
<dbReference type="SUPFAM" id="SSF53067">
    <property type="entry name" value="Actin-like ATPase domain"/>
    <property type="match status" value="1"/>
</dbReference>
<dbReference type="InterPro" id="IPR000600">
    <property type="entry name" value="ROK"/>
</dbReference>
<dbReference type="PANTHER" id="PTHR18964:SF149">
    <property type="entry name" value="BIFUNCTIONAL UDP-N-ACETYLGLUCOSAMINE 2-EPIMERASE_N-ACETYLMANNOSAMINE KINASE"/>
    <property type="match status" value="1"/>
</dbReference>
<evidence type="ECO:0000313" key="2">
    <source>
        <dbReference type="EMBL" id="UOK72387.1"/>
    </source>
</evidence>
<name>A0A9E6ZYB9_9HYPH</name>
<evidence type="ECO:0000313" key="3">
    <source>
        <dbReference type="Proteomes" id="UP000831684"/>
    </source>
</evidence>
<dbReference type="Gene3D" id="3.30.420.40">
    <property type="match status" value="2"/>
</dbReference>